<keyword evidence="3" id="KW-1185">Reference proteome</keyword>
<dbReference type="Gene3D" id="3.40.50.620">
    <property type="entry name" value="HUPs"/>
    <property type="match status" value="1"/>
</dbReference>
<dbReference type="GO" id="GO:0004140">
    <property type="term" value="F:dephospho-CoA kinase activity"/>
    <property type="evidence" value="ECO:0007669"/>
    <property type="project" value="TreeGrafter"/>
</dbReference>
<dbReference type="PANTHER" id="PTHR10695">
    <property type="entry name" value="DEPHOSPHO-COA KINASE-RELATED"/>
    <property type="match status" value="1"/>
</dbReference>
<organism evidence="2 3">
    <name type="scientific">Collybiopsis confluens</name>
    <dbReference type="NCBI Taxonomy" id="2823264"/>
    <lineage>
        <taxon>Eukaryota</taxon>
        <taxon>Fungi</taxon>
        <taxon>Dikarya</taxon>
        <taxon>Basidiomycota</taxon>
        <taxon>Agaricomycotina</taxon>
        <taxon>Agaricomycetes</taxon>
        <taxon>Agaricomycetidae</taxon>
        <taxon>Agaricales</taxon>
        <taxon>Marasmiineae</taxon>
        <taxon>Omphalotaceae</taxon>
        <taxon>Collybiopsis</taxon>
    </lineage>
</organism>
<reference evidence="2 3" key="1">
    <citation type="journal article" date="2020" name="ISME J.">
        <title>Uncovering the hidden diversity of litter-decomposition mechanisms in mushroom-forming fungi.</title>
        <authorList>
            <person name="Floudas D."/>
            <person name="Bentzer J."/>
            <person name="Ahren D."/>
            <person name="Johansson T."/>
            <person name="Persson P."/>
            <person name="Tunlid A."/>
        </authorList>
    </citation>
    <scope>NUCLEOTIDE SEQUENCE [LARGE SCALE GENOMIC DNA]</scope>
    <source>
        <strain evidence="2 3">CBS 406.79</strain>
    </source>
</reference>
<dbReference type="AlphaFoldDB" id="A0A8H5HV22"/>
<dbReference type="InterPro" id="IPR004821">
    <property type="entry name" value="Cyt_trans-like"/>
</dbReference>
<evidence type="ECO:0000313" key="2">
    <source>
        <dbReference type="EMBL" id="KAF5389938.1"/>
    </source>
</evidence>
<accession>A0A8H5HV22</accession>
<sequence>MGSTETKSTVLLLASLPSLARPDFLAHTITIAAREAQQCLRIVLFSRLFDAGAISHAGNFSTVQGLLTYVYVQAAQVAQDMAKMLLQIDVFLKGINETDALPDEIGNGCRIVFRVSGDFIAAALPQSILELDHRYVDPGSIETLTPPETEFTEESMFPVVALGGTFDHLHPGHKILLSMAAWIASHKVIVGVTDSALLASKSNGHLLESLETRKISVRSFLDLFKPGLELDIVTINDVYGPTGWDPNIQALVVSRETESGAKMIHDHRKAEDLPALKTFTIDVISHIDPNITEMDMQIMRNTKMSSTAIRNWIAEQAQSQSESQLEV</sequence>
<gene>
    <name evidence="2" type="ORF">D9757_003656</name>
</gene>
<feature type="domain" description="Cytidyltransferase-like" evidence="1">
    <location>
        <begin position="162"/>
        <end position="311"/>
    </location>
</feature>
<protein>
    <recommendedName>
        <fullName evidence="1">Cytidyltransferase-like domain-containing protein</fullName>
    </recommendedName>
</protein>
<evidence type="ECO:0000259" key="1">
    <source>
        <dbReference type="Pfam" id="PF01467"/>
    </source>
</evidence>
<name>A0A8H5HV22_9AGAR</name>
<dbReference type="PANTHER" id="PTHR10695:SF46">
    <property type="entry name" value="BIFUNCTIONAL COENZYME A SYNTHASE-RELATED"/>
    <property type="match status" value="1"/>
</dbReference>
<dbReference type="Proteomes" id="UP000518752">
    <property type="component" value="Unassembled WGS sequence"/>
</dbReference>
<proteinExistence type="predicted"/>
<dbReference type="EMBL" id="JAACJN010000019">
    <property type="protein sequence ID" value="KAF5389938.1"/>
    <property type="molecule type" value="Genomic_DNA"/>
</dbReference>
<comment type="caution">
    <text evidence="2">The sequence shown here is derived from an EMBL/GenBank/DDBJ whole genome shotgun (WGS) entry which is preliminary data.</text>
</comment>
<evidence type="ECO:0000313" key="3">
    <source>
        <dbReference type="Proteomes" id="UP000518752"/>
    </source>
</evidence>
<dbReference type="GO" id="GO:0015937">
    <property type="term" value="P:coenzyme A biosynthetic process"/>
    <property type="evidence" value="ECO:0007669"/>
    <property type="project" value="TreeGrafter"/>
</dbReference>
<dbReference type="InterPro" id="IPR014729">
    <property type="entry name" value="Rossmann-like_a/b/a_fold"/>
</dbReference>
<dbReference type="OrthoDB" id="330671at2759"/>
<dbReference type="Pfam" id="PF01467">
    <property type="entry name" value="CTP_transf_like"/>
    <property type="match status" value="1"/>
</dbReference>
<dbReference type="SUPFAM" id="SSF52374">
    <property type="entry name" value="Nucleotidylyl transferase"/>
    <property type="match status" value="1"/>
</dbReference>